<sequence length="89" mass="9811">MMTTAVVGVRGVMRLEFSRRFRDMSLADAGTIQQLKCERRSARQATGVVVDEFVGTRFFMAGDAATASQPTATSNFFERWLAAIAMTVL</sequence>
<keyword evidence="2" id="KW-1185">Reference proteome</keyword>
<accession>A0A1X2L5U1</accession>
<name>A0A1X2L5U1_9MYCO</name>
<dbReference type="AlphaFoldDB" id="A0A1X2L5U1"/>
<comment type="caution">
    <text evidence="1">The sequence shown here is derived from an EMBL/GenBank/DDBJ whole genome shotgun (WGS) entry which is preliminary data.</text>
</comment>
<organism evidence="1 2">
    <name type="scientific">Mycolicibacterium vulneris</name>
    <dbReference type="NCBI Taxonomy" id="547163"/>
    <lineage>
        <taxon>Bacteria</taxon>
        <taxon>Bacillati</taxon>
        <taxon>Actinomycetota</taxon>
        <taxon>Actinomycetes</taxon>
        <taxon>Mycobacteriales</taxon>
        <taxon>Mycobacteriaceae</taxon>
        <taxon>Mycolicibacterium</taxon>
    </lineage>
</organism>
<protein>
    <submittedName>
        <fullName evidence="1">Uncharacterized protein</fullName>
    </submittedName>
</protein>
<proteinExistence type="predicted"/>
<evidence type="ECO:0000313" key="1">
    <source>
        <dbReference type="EMBL" id="OSC29380.1"/>
    </source>
</evidence>
<gene>
    <name evidence="1" type="ORF">B8W69_10305</name>
</gene>
<reference evidence="1 2" key="1">
    <citation type="submission" date="2017-04" db="EMBL/GenBank/DDBJ databases">
        <title>The new phylogeny of genus Mycobacterium.</title>
        <authorList>
            <person name="Tortoli E."/>
            <person name="Trovato A."/>
            <person name="Cirillo D.M."/>
        </authorList>
    </citation>
    <scope>NUCLEOTIDE SEQUENCE [LARGE SCALE GENOMIC DNA]</scope>
    <source>
        <strain evidence="1 2">DSM 45247</strain>
    </source>
</reference>
<dbReference type="EMBL" id="NCXM01000008">
    <property type="protein sequence ID" value="OSC29380.1"/>
    <property type="molecule type" value="Genomic_DNA"/>
</dbReference>
<evidence type="ECO:0000313" key="2">
    <source>
        <dbReference type="Proteomes" id="UP000242320"/>
    </source>
</evidence>
<dbReference type="Proteomes" id="UP000242320">
    <property type="component" value="Unassembled WGS sequence"/>
</dbReference>